<evidence type="ECO:0000313" key="2">
    <source>
        <dbReference type="EMBL" id="CCX05900.1"/>
    </source>
</evidence>
<organism evidence="2 3">
    <name type="scientific">Pyronema omphalodes (strain CBS 100304)</name>
    <name type="common">Pyronema confluens</name>
    <dbReference type="NCBI Taxonomy" id="1076935"/>
    <lineage>
        <taxon>Eukaryota</taxon>
        <taxon>Fungi</taxon>
        <taxon>Dikarya</taxon>
        <taxon>Ascomycota</taxon>
        <taxon>Pezizomycotina</taxon>
        <taxon>Pezizomycetes</taxon>
        <taxon>Pezizales</taxon>
        <taxon>Pyronemataceae</taxon>
        <taxon>Pyronema</taxon>
    </lineage>
</organism>
<dbReference type="AlphaFoldDB" id="U4L7B8"/>
<evidence type="ECO:0000256" key="1">
    <source>
        <dbReference type="SAM" id="Phobius"/>
    </source>
</evidence>
<protein>
    <submittedName>
        <fullName evidence="2">Uncharacterized protein</fullName>
    </submittedName>
</protein>
<keyword evidence="1" id="KW-1133">Transmembrane helix</keyword>
<name>U4L7B8_PYROM</name>
<keyword evidence="1" id="KW-0812">Transmembrane</keyword>
<reference evidence="2 3" key="1">
    <citation type="journal article" date="2013" name="PLoS Genet.">
        <title>The genome and development-dependent transcriptomes of Pyronema confluens: a window into fungal evolution.</title>
        <authorList>
            <person name="Traeger S."/>
            <person name="Altegoer F."/>
            <person name="Freitag M."/>
            <person name="Gabaldon T."/>
            <person name="Kempken F."/>
            <person name="Kumar A."/>
            <person name="Marcet-Houben M."/>
            <person name="Poggeler S."/>
            <person name="Stajich J.E."/>
            <person name="Nowrousian M."/>
        </authorList>
    </citation>
    <scope>NUCLEOTIDE SEQUENCE [LARGE SCALE GENOMIC DNA]</scope>
    <source>
        <strain evidence="3">CBS 100304</strain>
        <tissue evidence="2">Vegetative mycelium</tissue>
    </source>
</reference>
<sequence>MTALIATSRTATFTNRLKGVGQYKQRAVLAIVTFFAPDIMVSIALHQLLVALQYRRFANNYRSDLYSKDEENSTITYIELRMAFFALMGVFSVELMAIGVSLQWETIEIQTHCRYEIIQKVLQYPLNAVPAGPPLEKIIAIFQAGAILLECLGRKLQNLHITILEIHTVIHVILAIVMYWIWKEKPFESTDPIAIDQLETHGDISVMAQYIESLLEVVDLAERQLAPCILELSPLVTTNTLPHDKTFNLPAALGAIAAS</sequence>
<dbReference type="PANTHER" id="PTHR35043:SF7">
    <property type="entry name" value="TRANSCRIPTION FACTOR DOMAIN-CONTAINING PROTEIN"/>
    <property type="match status" value="1"/>
</dbReference>
<accession>U4L7B8</accession>
<proteinExistence type="predicted"/>
<dbReference type="OrthoDB" id="9451547at2759"/>
<feature type="transmembrane region" description="Helical" evidence="1">
    <location>
        <begin position="82"/>
        <end position="102"/>
    </location>
</feature>
<dbReference type="STRING" id="1076935.U4L7B8"/>
<dbReference type="EMBL" id="HF935275">
    <property type="protein sequence ID" value="CCX05900.1"/>
    <property type="molecule type" value="Genomic_DNA"/>
</dbReference>
<feature type="transmembrane region" description="Helical" evidence="1">
    <location>
        <begin position="27"/>
        <end position="49"/>
    </location>
</feature>
<dbReference type="Proteomes" id="UP000018144">
    <property type="component" value="Unassembled WGS sequence"/>
</dbReference>
<dbReference type="PANTHER" id="PTHR35043">
    <property type="entry name" value="TRANSCRIPTION FACTOR DOMAIN-CONTAINING PROTEIN"/>
    <property type="match status" value="1"/>
</dbReference>
<evidence type="ECO:0000313" key="3">
    <source>
        <dbReference type="Proteomes" id="UP000018144"/>
    </source>
</evidence>
<keyword evidence="1" id="KW-0472">Membrane</keyword>
<gene>
    <name evidence="2" type="ORF">PCON_05487</name>
</gene>
<keyword evidence="3" id="KW-1185">Reference proteome</keyword>
<feature type="transmembrane region" description="Helical" evidence="1">
    <location>
        <begin position="163"/>
        <end position="182"/>
    </location>
</feature>